<dbReference type="PANTHER" id="PTHR35810">
    <property type="entry name" value="CYTOPLASMIC PROTEIN-RELATED"/>
    <property type="match status" value="1"/>
</dbReference>
<evidence type="ECO:0000313" key="2">
    <source>
        <dbReference type="Proteomes" id="UP000460950"/>
    </source>
</evidence>
<organism evidence="1 2">
    <name type="scientific">Phocaeicola vulgatus</name>
    <name type="common">Bacteroides vulgatus</name>
    <dbReference type="NCBI Taxonomy" id="821"/>
    <lineage>
        <taxon>Bacteria</taxon>
        <taxon>Pseudomonadati</taxon>
        <taxon>Bacteroidota</taxon>
        <taxon>Bacteroidia</taxon>
        <taxon>Bacteroidales</taxon>
        <taxon>Bacteroidaceae</taxon>
        <taxon>Phocaeicola</taxon>
    </lineage>
</organism>
<name>A0A7K0JFZ2_PHOVU</name>
<sequence>MKRGIITINNGVVGISTAPVWMMQEEIADLFNVYGRDVRKAINAIYNEGVLSEAETMRYIRLAEQRSIDTYSIEMIIAVVYRINSRESEIFRRYIMNRLYAKKDCRIVLFANEFRKNGSIFN</sequence>
<dbReference type="AlphaFoldDB" id="A0A7K0JFZ2"/>
<proteinExistence type="predicted"/>
<dbReference type="Proteomes" id="UP000460950">
    <property type="component" value="Unassembled WGS sequence"/>
</dbReference>
<dbReference type="RefSeq" id="WP_154577394.1">
    <property type="nucleotide sequence ID" value="NZ_DAWEEQ010000031.1"/>
</dbReference>
<reference evidence="1 2" key="1">
    <citation type="submission" date="2019-09" db="EMBL/GenBank/DDBJ databases">
        <title>In-depth cultivation of the pig gut microbiome towards novel bacterial diversity and tailored functional studies.</title>
        <authorList>
            <person name="Wylensek D."/>
            <person name="Hitch T.C.A."/>
            <person name="Clavel T."/>
        </authorList>
    </citation>
    <scope>NUCLEOTIDE SEQUENCE [LARGE SCALE GENOMIC DNA]</scope>
    <source>
        <strain evidence="1 2">WCA-389-WT-3C</strain>
    </source>
</reference>
<accession>A0A7K0JFZ2</accession>
<comment type="caution">
    <text evidence="1">The sequence shown here is derived from an EMBL/GenBank/DDBJ whole genome shotgun (WGS) entry which is preliminary data.</text>
</comment>
<dbReference type="PANTHER" id="PTHR35810:SF1">
    <property type="entry name" value="CYTOPLASMIC PROTEIN"/>
    <property type="match status" value="1"/>
</dbReference>
<gene>
    <name evidence="1" type="ORF">FYJ30_10970</name>
</gene>
<dbReference type="EMBL" id="VULU01000018">
    <property type="protein sequence ID" value="MSS48810.1"/>
    <property type="molecule type" value="Genomic_DNA"/>
</dbReference>
<evidence type="ECO:0000313" key="1">
    <source>
        <dbReference type="EMBL" id="MSS48810.1"/>
    </source>
</evidence>
<protein>
    <submittedName>
        <fullName evidence="1">Uncharacterized protein</fullName>
    </submittedName>
</protein>